<evidence type="ECO:0000256" key="1">
    <source>
        <dbReference type="SAM" id="SignalP"/>
    </source>
</evidence>
<dbReference type="EMBL" id="SLZQ01000001">
    <property type="protein sequence ID" value="TCS39573.1"/>
    <property type="molecule type" value="Genomic_DNA"/>
</dbReference>
<protein>
    <recommendedName>
        <fullName evidence="4">DUF2145 domain-containing protein</fullName>
    </recommendedName>
</protein>
<dbReference type="Proteomes" id="UP000295382">
    <property type="component" value="Unassembled WGS sequence"/>
</dbReference>
<reference evidence="2 3" key="1">
    <citation type="submission" date="2019-03" db="EMBL/GenBank/DDBJ databases">
        <title>Genomic Encyclopedia of Type Strains, Phase IV (KMG-IV): sequencing the most valuable type-strain genomes for metagenomic binning, comparative biology and taxonomic classification.</title>
        <authorList>
            <person name="Goeker M."/>
        </authorList>
    </citation>
    <scope>NUCLEOTIDE SEQUENCE [LARGE SCALE GENOMIC DNA]</scope>
    <source>
        <strain evidence="2 3">DSM 7445</strain>
    </source>
</reference>
<keyword evidence="1" id="KW-0732">Signal</keyword>
<keyword evidence="3" id="KW-1185">Reference proteome</keyword>
<sequence>MNKSLIKIMHTWKTRFAVTILSIGMLAPLAAHAGRSCEENKPTTETIERGLTLAVQTTKELDASGQDVVLLARKGQDLSKHGVQYSHLGFAYRQPDGNGGYSWRVLHKLNHCGTGVAAIYRQGLAEFYLDDLWRYEAAYVVPKPEIQKRLLALFADIGHATCLNQRQYSLVSYAWGQKYQQSNQWALETLAMAISSEVNSREEAQEWLQSQGYRPTAIRLGPLTRLGARISKANVAFDDHPPSKRFADVIETVTADSVFIWMNNANLGSQAVIIRPRR</sequence>
<dbReference type="PIRSF" id="PIRSF028477">
    <property type="entry name" value="UCP028477"/>
    <property type="match status" value="1"/>
</dbReference>
<accession>A0A4R3I3E9</accession>
<dbReference type="Pfam" id="PF09916">
    <property type="entry name" value="DUF2145"/>
    <property type="match status" value="1"/>
</dbReference>
<proteinExistence type="predicted"/>
<feature type="signal peptide" evidence="1">
    <location>
        <begin position="1"/>
        <end position="33"/>
    </location>
</feature>
<dbReference type="InterPro" id="IPR014547">
    <property type="entry name" value="UCP028477"/>
</dbReference>
<evidence type="ECO:0000313" key="2">
    <source>
        <dbReference type="EMBL" id="TCS39573.1"/>
    </source>
</evidence>
<organism evidence="2 3">
    <name type="scientific">Paucimonas lemoignei</name>
    <name type="common">Pseudomonas lemoignei</name>
    <dbReference type="NCBI Taxonomy" id="29443"/>
    <lineage>
        <taxon>Bacteria</taxon>
        <taxon>Pseudomonadati</taxon>
        <taxon>Pseudomonadota</taxon>
        <taxon>Betaproteobacteria</taxon>
        <taxon>Burkholderiales</taxon>
        <taxon>Burkholderiaceae</taxon>
        <taxon>Paucimonas</taxon>
    </lineage>
</organism>
<evidence type="ECO:0000313" key="3">
    <source>
        <dbReference type="Proteomes" id="UP000295382"/>
    </source>
</evidence>
<name>A0A4R3I3E9_PAULE</name>
<feature type="chain" id="PRO_5020950935" description="DUF2145 domain-containing protein" evidence="1">
    <location>
        <begin position="34"/>
        <end position="278"/>
    </location>
</feature>
<evidence type="ECO:0008006" key="4">
    <source>
        <dbReference type="Google" id="ProtNLM"/>
    </source>
</evidence>
<gene>
    <name evidence="2" type="ORF">EDC30_101529</name>
</gene>
<dbReference type="AlphaFoldDB" id="A0A4R3I3E9"/>
<comment type="caution">
    <text evidence="2">The sequence shown here is derived from an EMBL/GenBank/DDBJ whole genome shotgun (WGS) entry which is preliminary data.</text>
</comment>